<dbReference type="Gene3D" id="1.10.10.630">
    <property type="entry name" value="DnaD domain-like"/>
    <property type="match status" value="1"/>
</dbReference>
<reference evidence="2 3" key="1">
    <citation type="submission" date="2024-08" db="EMBL/GenBank/DDBJ databases">
        <title>Clostridium lapicellarii sp. nov., and Clostridium renhuaiense sp. nov., two species isolated from the mud in a fermentation cellar used for producing sauce-flavour Chinese liquors.</title>
        <authorList>
            <person name="Yang F."/>
            <person name="Wang H."/>
            <person name="Chen L.Q."/>
            <person name="Zhou N."/>
            <person name="Lu J.J."/>
            <person name="Pu X.X."/>
            <person name="Wan B."/>
            <person name="Wang L."/>
            <person name="Liu S.J."/>
        </authorList>
    </citation>
    <scope>NUCLEOTIDE SEQUENCE [LARGE SCALE GENOMIC DNA]</scope>
    <source>
        <strain evidence="2 3">MT-113</strain>
    </source>
</reference>
<comment type="caution">
    <text evidence="2">The sequence shown here is derived from an EMBL/GenBank/DDBJ whole genome shotgun (WGS) entry which is preliminary data.</text>
</comment>
<feature type="region of interest" description="Disordered" evidence="1">
    <location>
        <begin position="256"/>
        <end position="277"/>
    </location>
</feature>
<dbReference type="SUPFAM" id="SSF158499">
    <property type="entry name" value="DnaD domain-like"/>
    <property type="match status" value="1"/>
</dbReference>
<dbReference type="Proteomes" id="UP001565220">
    <property type="component" value="Unassembled WGS sequence"/>
</dbReference>
<evidence type="ECO:0000256" key="1">
    <source>
        <dbReference type="SAM" id="MobiDB-lite"/>
    </source>
</evidence>
<proteinExistence type="predicted"/>
<keyword evidence="3" id="KW-1185">Reference proteome</keyword>
<evidence type="ECO:0000313" key="2">
    <source>
        <dbReference type="EMBL" id="MEY8763402.1"/>
    </source>
</evidence>
<dbReference type="InterPro" id="IPR034829">
    <property type="entry name" value="DnaD-like_sf"/>
</dbReference>
<accession>A0ABV4DVY2</accession>
<sequence>MEKHYAWIVKRLLRGDWTMGEGKGWISIYRKIQNSWLWQEKCFDKAHAWIDLLLLVNHKDNKTLIDNQLIDVKRGSYVTSQRKLMKRWGWSAGKVQRFLRLLEEEGMIKLAIDKRKSTVSVVNYDRYQKQNGSNKDISTNTGNVRNENGTVTERSRYGRGTVTEPNNNDNNENNENNANKRKDYSDKAIDLCKYWQELKPGQSITSHISTLKIFIEKYSFDWTKEALQITVKNKNRFIPNYTEAILKSWIEDGKEEQHGTNKANNTGPKKRATEDEGERLLKRAKEITGGHLEDPKCDF</sequence>
<evidence type="ECO:0000313" key="3">
    <source>
        <dbReference type="Proteomes" id="UP001565220"/>
    </source>
</evidence>
<organism evidence="2 3">
    <name type="scientific">Clostridium lapidicellarium</name>
    <dbReference type="NCBI Taxonomy" id="3240931"/>
    <lineage>
        <taxon>Bacteria</taxon>
        <taxon>Bacillati</taxon>
        <taxon>Bacillota</taxon>
        <taxon>Clostridia</taxon>
        <taxon>Eubacteriales</taxon>
        <taxon>Clostridiaceae</taxon>
        <taxon>Clostridium</taxon>
    </lineage>
</organism>
<feature type="compositionally biased region" description="Polar residues" evidence="1">
    <location>
        <begin position="130"/>
        <end position="152"/>
    </location>
</feature>
<gene>
    <name evidence="2" type="ORF">AB8S09_07070</name>
</gene>
<feature type="region of interest" description="Disordered" evidence="1">
    <location>
        <begin position="130"/>
        <end position="182"/>
    </location>
</feature>
<dbReference type="EMBL" id="JBGFFE010000007">
    <property type="protein sequence ID" value="MEY8763402.1"/>
    <property type="molecule type" value="Genomic_DNA"/>
</dbReference>
<name>A0ABV4DVY2_9CLOT</name>
<feature type="compositionally biased region" description="Low complexity" evidence="1">
    <location>
        <begin position="166"/>
        <end position="177"/>
    </location>
</feature>
<protein>
    <submittedName>
        <fullName evidence="2">DnaD domain protein</fullName>
    </submittedName>
</protein>
<dbReference type="RefSeq" id="WP_369868833.1">
    <property type="nucleotide sequence ID" value="NZ_JBGFFE010000007.1"/>
</dbReference>